<keyword evidence="2" id="KW-0378">Hydrolase</keyword>
<dbReference type="AlphaFoldDB" id="A0A1H5PFE7"/>
<dbReference type="InterPro" id="IPR009003">
    <property type="entry name" value="Peptidase_S1_PA"/>
</dbReference>
<dbReference type="InterPro" id="IPR018077">
    <property type="entry name" value="Glyco_hydro_fam25_subgr"/>
</dbReference>
<dbReference type="Gene3D" id="2.40.10.10">
    <property type="entry name" value="Trypsin-like serine proteases"/>
    <property type="match status" value="1"/>
</dbReference>
<dbReference type="SUPFAM" id="SSF50494">
    <property type="entry name" value="Trypsin-like serine proteases"/>
    <property type="match status" value="1"/>
</dbReference>
<dbReference type="GO" id="GO:0009253">
    <property type="term" value="P:peptidoglycan catabolic process"/>
    <property type="evidence" value="ECO:0007669"/>
    <property type="project" value="InterPro"/>
</dbReference>
<dbReference type="EMBL" id="FNTV01000002">
    <property type="protein sequence ID" value="SEF11797.1"/>
    <property type="molecule type" value="Genomic_DNA"/>
</dbReference>
<dbReference type="PANTHER" id="PTHR34135:SF2">
    <property type="entry name" value="LYSOZYME"/>
    <property type="match status" value="1"/>
</dbReference>
<feature type="signal peptide" evidence="5">
    <location>
        <begin position="1"/>
        <end position="27"/>
    </location>
</feature>
<accession>A0A1H5PFE7</accession>
<dbReference type="Gene3D" id="2.80.10.50">
    <property type="match status" value="1"/>
</dbReference>
<dbReference type="InterPro" id="IPR001119">
    <property type="entry name" value="SLH_dom"/>
</dbReference>
<comment type="similarity">
    <text evidence="1">Belongs to the glycosyl hydrolase 25 family.</text>
</comment>
<feature type="compositionally biased region" description="Polar residues" evidence="4">
    <location>
        <begin position="400"/>
        <end position="418"/>
    </location>
</feature>
<evidence type="ECO:0000256" key="3">
    <source>
        <dbReference type="ARBA" id="ARBA00023295"/>
    </source>
</evidence>
<dbReference type="PROSITE" id="PS51272">
    <property type="entry name" value="SLH"/>
    <property type="match status" value="3"/>
</dbReference>
<dbReference type="GO" id="GO:0006508">
    <property type="term" value="P:proteolysis"/>
    <property type="evidence" value="ECO:0007669"/>
    <property type="project" value="InterPro"/>
</dbReference>
<evidence type="ECO:0000259" key="6">
    <source>
        <dbReference type="PROSITE" id="PS50240"/>
    </source>
</evidence>
<dbReference type="InterPro" id="IPR001254">
    <property type="entry name" value="Trypsin_dom"/>
</dbReference>
<feature type="domain" description="SLH" evidence="7">
    <location>
        <begin position="706"/>
        <end position="764"/>
    </location>
</feature>
<dbReference type="PANTHER" id="PTHR34135">
    <property type="entry name" value="LYSOZYME"/>
    <property type="match status" value="1"/>
</dbReference>
<evidence type="ECO:0000256" key="5">
    <source>
        <dbReference type="SAM" id="SignalP"/>
    </source>
</evidence>
<dbReference type="GO" id="GO:0004252">
    <property type="term" value="F:serine-type endopeptidase activity"/>
    <property type="evidence" value="ECO:0007669"/>
    <property type="project" value="InterPro"/>
</dbReference>
<reference evidence="8 9" key="1">
    <citation type="submission" date="2016-10" db="EMBL/GenBank/DDBJ databases">
        <authorList>
            <person name="de Groot N.N."/>
        </authorList>
    </citation>
    <scope>NUCLEOTIDE SEQUENCE [LARGE SCALE GENOMIC DNA]</scope>
    <source>
        <strain evidence="8 9">DSM 22274</strain>
    </source>
</reference>
<sequence>MKKFVPIVLTLTLAIGLGSAVQSPANAVSNSPATLAGTNQFTVKIETGFGTCTGSLIDRQWIATAASCFTEDPSKFASLVAGKPARASKALFGSDAANRDKPGIAITYIQPPDGPNRRDFVLAKLANPVNNIVPLKVSSVLPSAGEKISFTGYGRTSTEWLPTQSHTADFSIATIDSTALEVTPTVQGAGLCAGDSGAPGVRATPTGPELAAVNSRSWQGGCLYVETQNTGAIASRVDDISGWINSVIVEGRRIPGIGNHSVVQIKTTAPSANCLTLQANTGQTVSCKQGLDQQWQLFEISPNTFLLRNSASQECLSGTASPQRAQLIHQASCNIAAPLQSWELVPGTNGQTILKNGGNQSFTGFRTPAASTPAFHSAPQYTVNVEWKLTNVGTYSGTGIQGTPISQSPGAGSAQNPSAAGPRGLEVSEWQSEMNWAAQKTDGITYSYIKATEGNSFTNSHFATQQSASKAAGLLTGAYHLASPDVSTGAEQAHYFVTNGGVWNLKGSTMPPGIDLAANPGTQTDSCYGLTPAQMVSWITDFSNIMVLRVGRLPAIFTTTSWWNQCTANSQAFKDSPLNLVSHEDVPGSLPAGWAAYKTWQYADSATITNPAGTGFPSVFNGSVDELKTYVSTAGTIPAIPELTFPDVPAGRLYYKEISWLANVGVTTGWPDGTFRPASPVNRDAMAAFMYRLAGSPAFTPPATSPFPDVATNNMYYKQITWLNSFGVTTGWPDGTFRPLSPVNRDSMAAFMYRLAGSPAFTPPATSPFPDVATNNMYYKEITWLASTGISTGWPDKTFRPLNSIDRDAMAAFMYRLNSYINNK</sequence>
<dbReference type="InterPro" id="IPR002053">
    <property type="entry name" value="Glyco_hydro_25"/>
</dbReference>
<dbReference type="Pfam" id="PF14200">
    <property type="entry name" value="RicinB_lectin_2"/>
    <property type="match status" value="1"/>
</dbReference>
<dbReference type="Pfam" id="PF00395">
    <property type="entry name" value="SLH"/>
    <property type="match status" value="3"/>
</dbReference>
<dbReference type="GO" id="GO:0016998">
    <property type="term" value="P:cell wall macromolecule catabolic process"/>
    <property type="evidence" value="ECO:0007669"/>
    <property type="project" value="InterPro"/>
</dbReference>
<dbReference type="InterPro" id="IPR001314">
    <property type="entry name" value="Peptidase_S1A"/>
</dbReference>
<evidence type="ECO:0000256" key="2">
    <source>
        <dbReference type="ARBA" id="ARBA00022801"/>
    </source>
</evidence>
<dbReference type="Proteomes" id="UP000182725">
    <property type="component" value="Unassembled WGS sequence"/>
</dbReference>
<organism evidence="8 9">
    <name type="scientific">Arthrobacter alpinus</name>
    <dbReference type="NCBI Taxonomy" id="656366"/>
    <lineage>
        <taxon>Bacteria</taxon>
        <taxon>Bacillati</taxon>
        <taxon>Actinomycetota</taxon>
        <taxon>Actinomycetes</taxon>
        <taxon>Micrococcales</taxon>
        <taxon>Micrococcaceae</taxon>
        <taxon>Arthrobacter</taxon>
    </lineage>
</organism>
<dbReference type="PROSITE" id="PS50231">
    <property type="entry name" value="RICIN_B_LECTIN"/>
    <property type="match status" value="1"/>
</dbReference>
<evidence type="ECO:0000313" key="8">
    <source>
        <dbReference type="EMBL" id="SEF11797.1"/>
    </source>
</evidence>
<dbReference type="SUPFAM" id="SSF51445">
    <property type="entry name" value="(Trans)glycosidases"/>
    <property type="match status" value="1"/>
</dbReference>
<evidence type="ECO:0000313" key="9">
    <source>
        <dbReference type="Proteomes" id="UP000182725"/>
    </source>
</evidence>
<evidence type="ECO:0000256" key="4">
    <source>
        <dbReference type="SAM" id="MobiDB-lite"/>
    </source>
</evidence>
<protein>
    <submittedName>
        <fullName evidence="8">Lyzozyme M1 (1,4-beta-N-acetylmuramidase), GH25 family</fullName>
    </submittedName>
</protein>
<feature type="chain" id="PRO_5010238358" evidence="5">
    <location>
        <begin position="28"/>
        <end position="824"/>
    </location>
</feature>
<dbReference type="PRINTS" id="PR00722">
    <property type="entry name" value="CHYMOTRYPSIN"/>
</dbReference>
<dbReference type="InterPro" id="IPR017853">
    <property type="entry name" value="GH"/>
</dbReference>
<dbReference type="InterPro" id="IPR000772">
    <property type="entry name" value="Ricin_B_lectin"/>
</dbReference>
<feature type="domain" description="Peptidase S1" evidence="6">
    <location>
        <begin position="27"/>
        <end position="249"/>
    </location>
</feature>
<dbReference type="GO" id="GO:0003796">
    <property type="term" value="F:lysozyme activity"/>
    <property type="evidence" value="ECO:0007669"/>
    <property type="project" value="InterPro"/>
</dbReference>
<dbReference type="Pfam" id="PF01183">
    <property type="entry name" value="Glyco_hydro_25"/>
    <property type="match status" value="1"/>
</dbReference>
<dbReference type="SUPFAM" id="SSF50370">
    <property type="entry name" value="Ricin B-like lectins"/>
    <property type="match status" value="1"/>
</dbReference>
<keyword evidence="3" id="KW-0326">Glycosidase</keyword>
<feature type="domain" description="SLH" evidence="7">
    <location>
        <begin position="765"/>
        <end position="824"/>
    </location>
</feature>
<name>A0A1H5PFE7_9MICC</name>
<dbReference type="Pfam" id="PF00089">
    <property type="entry name" value="Trypsin"/>
    <property type="match status" value="1"/>
</dbReference>
<feature type="domain" description="SLH" evidence="7">
    <location>
        <begin position="641"/>
        <end position="704"/>
    </location>
</feature>
<dbReference type="Gene3D" id="3.20.20.80">
    <property type="entry name" value="Glycosidases"/>
    <property type="match status" value="1"/>
</dbReference>
<proteinExistence type="inferred from homology"/>
<dbReference type="GO" id="GO:0016052">
    <property type="term" value="P:carbohydrate catabolic process"/>
    <property type="evidence" value="ECO:0007669"/>
    <property type="project" value="TreeGrafter"/>
</dbReference>
<feature type="region of interest" description="Disordered" evidence="4">
    <location>
        <begin position="400"/>
        <end position="424"/>
    </location>
</feature>
<dbReference type="SMART" id="SM00641">
    <property type="entry name" value="Glyco_25"/>
    <property type="match status" value="1"/>
</dbReference>
<gene>
    <name evidence="8" type="ORF">SAMN04489740_4144</name>
</gene>
<keyword evidence="5" id="KW-0732">Signal</keyword>
<dbReference type="InterPro" id="IPR035992">
    <property type="entry name" value="Ricin_B-like_lectins"/>
</dbReference>
<dbReference type="InterPro" id="IPR043504">
    <property type="entry name" value="Peptidase_S1_PA_chymotrypsin"/>
</dbReference>
<dbReference type="RefSeq" id="WP_074713577.1">
    <property type="nucleotide sequence ID" value="NZ_FNTV01000002.1"/>
</dbReference>
<dbReference type="PROSITE" id="PS51904">
    <property type="entry name" value="GLYCOSYL_HYDROL_F25_2"/>
    <property type="match status" value="1"/>
</dbReference>
<dbReference type="SMART" id="SM00020">
    <property type="entry name" value="Tryp_SPc"/>
    <property type="match status" value="1"/>
</dbReference>
<evidence type="ECO:0000256" key="1">
    <source>
        <dbReference type="ARBA" id="ARBA00010646"/>
    </source>
</evidence>
<evidence type="ECO:0000259" key="7">
    <source>
        <dbReference type="PROSITE" id="PS51272"/>
    </source>
</evidence>
<dbReference type="PROSITE" id="PS50240">
    <property type="entry name" value="TRYPSIN_DOM"/>
    <property type="match status" value="1"/>
</dbReference>